<dbReference type="Pfam" id="PF02782">
    <property type="entry name" value="FGGY_C"/>
    <property type="match status" value="1"/>
</dbReference>
<evidence type="ECO:0000256" key="2">
    <source>
        <dbReference type="ARBA" id="ARBA00022679"/>
    </source>
</evidence>
<protein>
    <submittedName>
        <fullName evidence="7">L-xylulokinase</fullName>
        <ecNumber evidence="7">2.7.1.53</ecNumber>
    </submittedName>
</protein>
<gene>
    <name evidence="7" type="ORF">J2045_000687</name>
</gene>
<dbReference type="InterPro" id="IPR050406">
    <property type="entry name" value="FGGY_Carb_Kinase"/>
</dbReference>
<organism evidence="7 8">
    <name type="scientific">Peteryoungia aggregata LMG 23059</name>
    <dbReference type="NCBI Taxonomy" id="1368425"/>
    <lineage>
        <taxon>Bacteria</taxon>
        <taxon>Pseudomonadati</taxon>
        <taxon>Pseudomonadota</taxon>
        <taxon>Alphaproteobacteria</taxon>
        <taxon>Hyphomicrobiales</taxon>
        <taxon>Rhizobiaceae</taxon>
        <taxon>Peteryoungia</taxon>
    </lineage>
</organism>
<dbReference type="InterPro" id="IPR018484">
    <property type="entry name" value="FGGY_N"/>
</dbReference>
<evidence type="ECO:0000256" key="4">
    <source>
        <dbReference type="RuleBase" id="RU003733"/>
    </source>
</evidence>
<evidence type="ECO:0000313" key="7">
    <source>
        <dbReference type="EMBL" id="MDQ0419674.1"/>
    </source>
</evidence>
<evidence type="ECO:0000256" key="1">
    <source>
        <dbReference type="ARBA" id="ARBA00009156"/>
    </source>
</evidence>
<dbReference type="PANTHER" id="PTHR43095:SF3">
    <property type="entry name" value="L-XYLULOSE_3-KETO-L-GULONATE KINASE"/>
    <property type="match status" value="1"/>
</dbReference>
<dbReference type="PIRSF" id="PIRSF000538">
    <property type="entry name" value="GlpK"/>
    <property type="match status" value="1"/>
</dbReference>
<dbReference type="PANTHER" id="PTHR43095">
    <property type="entry name" value="SUGAR KINASE"/>
    <property type="match status" value="1"/>
</dbReference>
<dbReference type="Gene3D" id="3.30.420.40">
    <property type="match status" value="2"/>
</dbReference>
<dbReference type="InterPro" id="IPR000577">
    <property type="entry name" value="Carb_kinase_FGGY"/>
</dbReference>
<dbReference type="InterPro" id="IPR018485">
    <property type="entry name" value="FGGY_C"/>
</dbReference>
<dbReference type="Proteomes" id="UP001238496">
    <property type="component" value="Unassembled WGS sequence"/>
</dbReference>
<dbReference type="CDD" id="cd07802">
    <property type="entry name" value="ASKHA_NBD_FGGY_EcLyxK-like"/>
    <property type="match status" value="1"/>
</dbReference>
<comment type="caution">
    <text evidence="7">The sequence shown here is derived from an EMBL/GenBank/DDBJ whole genome shotgun (WGS) entry which is preliminary data.</text>
</comment>
<dbReference type="GO" id="GO:0008744">
    <property type="term" value="F:L-xylulokinase activity"/>
    <property type="evidence" value="ECO:0007669"/>
    <property type="project" value="UniProtKB-EC"/>
</dbReference>
<comment type="similarity">
    <text evidence="1 4">Belongs to the FGGY kinase family.</text>
</comment>
<proteinExistence type="inferred from homology"/>
<keyword evidence="8" id="KW-1185">Reference proteome</keyword>
<dbReference type="Pfam" id="PF00370">
    <property type="entry name" value="FGGY_N"/>
    <property type="match status" value="1"/>
</dbReference>
<dbReference type="InterPro" id="IPR043129">
    <property type="entry name" value="ATPase_NBD"/>
</dbReference>
<accession>A0ABU0G2W8</accession>
<evidence type="ECO:0000259" key="6">
    <source>
        <dbReference type="Pfam" id="PF02782"/>
    </source>
</evidence>
<keyword evidence="3 4" id="KW-0418">Kinase</keyword>
<dbReference type="InterPro" id="IPR018483">
    <property type="entry name" value="Carb_kinase_FGGY_CS"/>
</dbReference>
<keyword evidence="2 4" id="KW-0808">Transferase</keyword>
<evidence type="ECO:0000259" key="5">
    <source>
        <dbReference type="Pfam" id="PF00370"/>
    </source>
</evidence>
<evidence type="ECO:0000256" key="3">
    <source>
        <dbReference type="ARBA" id="ARBA00022777"/>
    </source>
</evidence>
<dbReference type="EMBL" id="JAUSUW010000002">
    <property type="protein sequence ID" value="MDQ0419674.1"/>
    <property type="molecule type" value="Genomic_DNA"/>
</dbReference>
<sequence length="499" mass="54163">MAEKNYILGVDVGNTVIKAVLFDTEGHQIAHCAIDGQSSFPEPGHVERDLSELWQNGCAAIREVIARSGVDPTRILGIGCAGHGNGLYLLDRAFQPLKGIQSLDSRAADIAAELDREHGDALQARCLQRPWPSQTPSLLAWVKRHAPETYAKIGAVLFCKDYINFRLTERLANDISDLSGAGLLAMPEGVLDADLLGLYHLEDALPFFPERVQSADIVGRVTAAAAKATGLAQGTPVIGGYFDVVSSAMGSGVIHAGEASVIAGTWSINQVFADEPVISPDVFMVTTFGQGRYVNIESSATSAANLEWYVHRMRGDHGGEAFDRCNDEVGKVVPRADDPFFHPFIFGSRLGAEFRGGFYGLAGWHGEGHMIRALFEGVCFEHRRHIEVLRNAGLAVDRAVMSGGGSRSPHWPQMMADVLEIPLTVAEARETGALGAAIGATVAIGLYASYEEAVAAMTRSARDFQPNTERTEHFCRRYGFYTALTDQMRDFWSALRLKP</sequence>
<dbReference type="RefSeq" id="WP_307369418.1">
    <property type="nucleotide sequence ID" value="NZ_JAUSUW010000002.1"/>
</dbReference>
<dbReference type="PROSITE" id="PS00445">
    <property type="entry name" value="FGGY_KINASES_2"/>
    <property type="match status" value="1"/>
</dbReference>
<dbReference type="SUPFAM" id="SSF53067">
    <property type="entry name" value="Actin-like ATPase domain"/>
    <property type="match status" value="2"/>
</dbReference>
<feature type="domain" description="Carbohydrate kinase FGGY C-terminal" evidence="6">
    <location>
        <begin position="260"/>
        <end position="443"/>
    </location>
</feature>
<reference evidence="7 8" key="1">
    <citation type="submission" date="2023-07" db="EMBL/GenBank/DDBJ databases">
        <title>Genomic Encyclopedia of Type Strains, Phase IV (KMG-IV): sequencing the most valuable type-strain genomes for metagenomic binning, comparative biology and taxonomic classification.</title>
        <authorList>
            <person name="Goeker M."/>
        </authorList>
    </citation>
    <scope>NUCLEOTIDE SEQUENCE [LARGE SCALE GENOMIC DNA]</scope>
    <source>
        <strain evidence="7 8">DSM 1111</strain>
    </source>
</reference>
<evidence type="ECO:0000313" key="8">
    <source>
        <dbReference type="Proteomes" id="UP001238496"/>
    </source>
</evidence>
<feature type="domain" description="Carbohydrate kinase FGGY N-terminal" evidence="5">
    <location>
        <begin position="6"/>
        <end position="250"/>
    </location>
</feature>
<dbReference type="EC" id="2.7.1.53" evidence="7"/>
<name>A0ABU0G2W8_9HYPH</name>